<dbReference type="EMBL" id="CP119960">
    <property type="protein sequence ID" value="WFD39250.1"/>
    <property type="molecule type" value="Genomic_DNA"/>
</dbReference>
<feature type="region of interest" description="Disordered" evidence="4">
    <location>
        <begin position="224"/>
        <end position="300"/>
    </location>
</feature>
<gene>
    <name evidence="7" type="ORF">MJAP1_002221</name>
</gene>
<proteinExistence type="predicted"/>
<sequence>MSPHGAAPPHGGQRGLGGHGHVSRSESISLPPLSHSPGSACAALPAILHRLRMEDEQGEPPLLEDAANRRKRRSWEMQTEIEMPPPPFMVRTSSADRFVHGKPPLGMMPLKTLRTERTKFATYTFPRADMRESRIIDSRYEPAAAMKAPHSEPLGGYFPPTDLNGSVEHPHSDPPPRPMSRSHSSYSISASEGCPRTPGPEVGELPLRLDEPSSAMSVASMLDAPPLVDGAPGTSLPSMGSAHSLSESPEQKESITGGPSPEGHRGPTPPVTPKWNKPRGAGAATTNGSGKAYATPNTSQFIRRQQSVSVVTAGQTTTKSRPGSEVVITQQVTSTAPAPSPTPMPPVEEQKHTPAGPVAGGVVGGVVGLLLLVLLAYLLLRRMRNQRATRALDSAYAEAGIGGGGVDRRTRMRPAQAIDEPWSPGGMAMHASNSGQPSLGGAGSDPYFASPVHHHYDDMEMGVRPSMQKTPRDSTQHDPVAWPDFQPGPAARQMSQFQDEAPLADVSTHTNLAAPAVHVSHYENMDAEEPVPTTQVPVASSDAYAAAAPTEMLGEIDTTSGAQQHAADADTFATAPPSSAAPAISTQTLANAPARESLPRLNTDSLSRKDSNAADLQSPSSAYMWLPPRKLFTESTEEEAPEPGAAAAPARPSLLRSESNMQDSAEEQELSNKLWRNNGTLRVANES</sequence>
<evidence type="ECO:0000313" key="7">
    <source>
        <dbReference type="EMBL" id="WFD39250.1"/>
    </source>
</evidence>
<feature type="domain" description="Epidermal growth factor receptor-like transmembrane-juxtamembrane segment" evidence="6">
    <location>
        <begin position="359"/>
        <end position="392"/>
    </location>
</feature>
<feature type="region of interest" description="Disordered" evidence="4">
    <location>
        <begin position="147"/>
        <end position="207"/>
    </location>
</feature>
<dbReference type="GO" id="GO:0005524">
    <property type="term" value="F:ATP binding"/>
    <property type="evidence" value="ECO:0007669"/>
    <property type="project" value="UniProtKB-KW"/>
</dbReference>
<dbReference type="GeneID" id="85225872"/>
<evidence type="ECO:0000256" key="4">
    <source>
        <dbReference type="SAM" id="MobiDB-lite"/>
    </source>
</evidence>
<organism evidence="7 8">
    <name type="scientific">Malassezia japonica</name>
    <dbReference type="NCBI Taxonomy" id="223818"/>
    <lineage>
        <taxon>Eukaryota</taxon>
        <taxon>Fungi</taxon>
        <taxon>Dikarya</taxon>
        <taxon>Basidiomycota</taxon>
        <taxon>Ustilaginomycotina</taxon>
        <taxon>Malasseziomycetes</taxon>
        <taxon>Malasseziales</taxon>
        <taxon>Malasseziaceae</taxon>
        <taxon>Malassezia</taxon>
    </lineage>
</organism>
<feature type="compositionally biased region" description="Low complexity" evidence="4">
    <location>
        <begin position="642"/>
        <end position="652"/>
    </location>
</feature>
<feature type="region of interest" description="Disordered" evidence="4">
    <location>
        <begin position="558"/>
        <end position="687"/>
    </location>
</feature>
<feature type="compositionally biased region" description="Polar residues" evidence="4">
    <location>
        <begin position="235"/>
        <end position="248"/>
    </location>
</feature>
<keyword evidence="5" id="KW-0812">Transmembrane</keyword>
<dbReference type="RefSeq" id="XP_060122147.1">
    <property type="nucleotide sequence ID" value="XM_060266164.1"/>
</dbReference>
<evidence type="ECO:0000313" key="8">
    <source>
        <dbReference type="Proteomes" id="UP001217754"/>
    </source>
</evidence>
<feature type="compositionally biased region" description="Low complexity" evidence="4">
    <location>
        <begin position="562"/>
        <end position="586"/>
    </location>
</feature>
<evidence type="ECO:0000259" key="6">
    <source>
        <dbReference type="Pfam" id="PF21314"/>
    </source>
</evidence>
<dbReference type="AlphaFoldDB" id="A0AAF0EYD0"/>
<feature type="compositionally biased region" description="Polar residues" evidence="4">
    <location>
        <begin position="674"/>
        <end position="687"/>
    </location>
</feature>
<feature type="compositionally biased region" description="Low complexity" evidence="4">
    <location>
        <begin position="179"/>
        <end position="191"/>
    </location>
</feature>
<evidence type="ECO:0000256" key="5">
    <source>
        <dbReference type="SAM" id="Phobius"/>
    </source>
</evidence>
<keyword evidence="5" id="KW-1133">Transmembrane helix</keyword>
<keyword evidence="1" id="KW-0597">Phosphoprotein</keyword>
<keyword evidence="3" id="KW-0067">ATP-binding</keyword>
<feature type="region of interest" description="Disordered" evidence="4">
    <location>
        <begin position="1"/>
        <end position="39"/>
    </location>
</feature>
<feature type="region of interest" description="Disordered" evidence="4">
    <location>
        <begin position="332"/>
        <end position="355"/>
    </location>
</feature>
<accession>A0AAF0EYD0</accession>
<dbReference type="Proteomes" id="UP001217754">
    <property type="component" value="Chromosome 3"/>
</dbReference>
<protein>
    <recommendedName>
        <fullName evidence="6">Epidermal growth factor receptor-like transmembrane-juxtamembrane segment domain-containing protein</fullName>
    </recommendedName>
</protein>
<keyword evidence="5" id="KW-0472">Membrane</keyword>
<feature type="compositionally biased region" description="Polar residues" evidence="4">
    <location>
        <begin position="284"/>
        <end position="300"/>
    </location>
</feature>
<keyword evidence="2" id="KW-0547">Nucleotide-binding</keyword>
<dbReference type="InterPro" id="IPR049328">
    <property type="entry name" value="TM_ErbB1"/>
</dbReference>
<dbReference type="Pfam" id="PF21314">
    <property type="entry name" value="TM_ErbB1"/>
    <property type="match status" value="1"/>
</dbReference>
<name>A0AAF0EYD0_9BASI</name>
<evidence type="ECO:0000256" key="3">
    <source>
        <dbReference type="ARBA" id="ARBA00022840"/>
    </source>
</evidence>
<evidence type="ECO:0000256" key="1">
    <source>
        <dbReference type="ARBA" id="ARBA00022553"/>
    </source>
</evidence>
<reference evidence="7" key="1">
    <citation type="submission" date="2023-03" db="EMBL/GenBank/DDBJ databases">
        <title>Mating type loci evolution in Malassezia.</title>
        <authorList>
            <person name="Coelho M.A."/>
        </authorList>
    </citation>
    <scope>NUCLEOTIDE SEQUENCE</scope>
    <source>
        <strain evidence="7">CBS 9431</strain>
    </source>
</reference>
<feature type="transmembrane region" description="Helical" evidence="5">
    <location>
        <begin position="358"/>
        <end position="380"/>
    </location>
</feature>
<keyword evidence="8" id="KW-1185">Reference proteome</keyword>
<evidence type="ECO:0000256" key="2">
    <source>
        <dbReference type="ARBA" id="ARBA00022741"/>
    </source>
</evidence>